<proteinExistence type="predicted"/>
<dbReference type="KEGG" id="vg:24405140"/>
<dbReference type="OrthoDB" id="37279at10239"/>
<dbReference type="GeneID" id="24405140"/>
<dbReference type="RefSeq" id="YP_009140499.1">
    <property type="nucleotide sequence ID" value="NC_027125.1"/>
</dbReference>
<keyword evidence="2" id="KW-1185">Reference proteome</keyword>
<evidence type="ECO:0000313" key="1">
    <source>
        <dbReference type="EMBL" id="AIX11853.1"/>
    </source>
</evidence>
<accession>A0A0A0YQ48</accession>
<dbReference type="Proteomes" id="UP000030329">
    <property type="component" value="Segment"/>
</dbReference>
<organism evidence="1 2">
    <name type="scientific">Flavobacterium phage FCL-2</name>
    <dbReference type="NCBI Taxonomy" id="908819"/>
    <lineage>
        <taxon>Viruses</taxon>
        <taxon>Duplodnaviria</taxon>
        <taxon>Heunggongvirae</taxon>
        <taxon>Uroviricota</taxon>
        <taxon>Caudoviricetes</taxon>
        <taxon>Ficleduovirus</taxon>
        <taxon>Ficleduovirus FCL2</taxon>
    </lineage>
</organism>
<evidence type="ECO:0000313" key="2">
    <source>
        <dbReference type="Proteomes" id="UP000030329"/>
    </source>
</evidence>
<dbReference type="EMBL" id="KM873719">
    <property type="protein sequence ID" value="AIX11853.1"/>
    <property type="molecule type" value="Genomic_DNA"/>
</dbReference>
<protein>
    <submittedName>
        <fullName evidence="1">Uncharacterized protein</fullName>
    </submittedName>
</protein>
<sequence length="147" mass="16208">MKTIVITLLLSISTYSQVGIATTTPTETLDVNGTARVRNLTDGTIQTNSTGVLSIMPYKAYAMAVVSLNCSILRGFGVASLTRLNNTTYRVSFVNPLPNNDYVINFSARQRQLSYDNVTVNGFDVIVSQNPNQITNFDFNFSVFSIY</sequence>
<reference evidence="1 2" key="1">
    <citation type="journal article" date="2015" name="Front. Microbiol.">
        <title>The use of phage FCL-2 as an alternative to chemotherapy against columnaris disease in aquaculture.</title>
        <authorList>
            <person name="Laanto E."/>
            <person name="Bamford J.K."/>
            <person name="Ravantti J.J."/>
            <person name="Sundberg L.R."/>
        </authorList>
    </citation>
    <scope>NUCLEOTIDE SEQUENCE [LARGE SCALE GENOMIC DNA]</scope>
</reference>
<name>A0A0A0YQ48_9CAUD</name>